<dbReference type="AlphaFoldDB" id="A0A2U8DWM4"/>
<keyword evidence="2" id="KW-0597">Phosphoprotein</keyword>
<dbReference type="PROSITE" id="PS50110">
    <property type="entry name" value="RESPONSE_REGULATORY"/>
    <property type="match status" value="1"/>
</dbReference>
<evidence type="ECO:0000256" key="2">
    <source>
        <dbReference type="ARBA" id="ARBA00022553"/>
    </source>
</evidence>
<gene>
    <name evidence="6" type="ORF">B9W14_22100</name>
</gene>
<feature type="domain" description="Response regulatory" evidence="5">
    <location>
        <begin position="3"/>
        <end position="114"/>
    </location>
</feature>
<dbReference type="InterPro" id="IPR050595">
    <property type="entry name" value="Bact_response_regulator"/>
</dbReference>
<keyword evidence="7" id="KW-1185">Reference proteome</keyword>
<reference evidence="7" key="1">
    <citation type="submission" date="2017-04" db="EMBL/GenBank/DDBJ databases">
        <authorList>
            <person name="Song Y."/>
            <person name="Cho B.-K."/>
        </authorList>
    </citation>
    <scope>NUCLEOTIDE SEQUENCE [LARGE SCALE GENOMIC DNA]</scope>
    <source>
        <strain evidence="7">SL1</strain>
    </source>
</reference>
<dbReference type="SUPFAM" id="SSF52172">
    <property type="entry name" value="CheY-like"/>
    <property type="match status" value="1"/>
</dbReference>
<dbReference type="Proteomes" id="UP000244910">
    <property type="component" value="Chromosome"/>
</dbReference>
<dbReference type="GO" id="GO:0000160">
    <property type="term" value="P:phosphorelay signal transduction system"/>
    <property type="evidence" value="ECO:0007669"/>
    <property type="project" value="InterPro"/>
</dbReference>
<proteinExistence type="predicted"/>
<protein>
    <recommendedName>
        <fullName evidence="1">Stage 0 sporulation protein A homolog</fullName>
    </recommendedName>
</protein>
<name>A0A2U8DWM4_9CLOT</name>
<dbReference type="PANTHER" id="PTHR44591">
    <property type="entry name" value="STRESS RESPONSE REGULATOR PROTEIN 1"/>
    <property type="match status" value="1"/>
</dbReference>
<comment type="function">
    <text evidence="3">May play the central regulatory role in sporulation. It may be an element of the effector pathway responsible for the activation of sporulation genes in response to nutritional stress. Spo0A may act in concert with spo0H (a sigma factor) to control the expression of some genes that are critical to the sporulation process.</text>
</comment>
<evidence type="ECO:0000313" key="7">
    <source>
        <dbReference type="Proteomes" id="UP000244910"/>
    </source>
</evidence>
<evidence type="ECO:0000259" key="5">
    <source>
        <dbReference type="PROSITE" id="PS50110"/>
    </source>
</evidence>
<evidence type="ECO:0000256" key="3">
    <source>
        <dbReference type="ARBA" id="ARBA00024867"/>
    </source>
</evidence>
<sequence length="159" mass="18206">MKKVILINDCKFQSIIMKDMLNDLGYEVNLTNEYGALAKIKKFNPDIVICNLIMKNITGEKLIKSIKDINKNIICILSSANEIRLEDYSKQYIDEVIHVPVEKEKLKTILEKFLNKPDDSNNLQKANNVGFSFCPYCGQDLEGSKKDFSFCPFCGQKLK</sequence>
<dbReference type="PANTHER" id="PTHR44591:SF3">
    <property type="entry name" value="RESPONSE REGULATORY DOMAIN-CONTAINING PROTEIN"/>
    <property type="match status" value="1"/>
</dbReference>
<dbReference type="CDD" id="cd00156">
    <property type="entry name" value="REC"/>
    <property type="match status" value="1"/>
</dbReference>
<dbReference type="InterPro" id="IPR011006">
    <property type="entry name" value="CheY-like_superfamily"/>
</dbReference>
<accession>A0A2U8DWM4</accession>
<organism evidence="6 7">
    <name type="scientific">Clostridium drakei</name>
    <dbReference type="NCBI Taxonomy" id="332101"/>
    <lineage>
        <taxon>Bacteria</taxon>
        <taxon>Bacillati</taxon>
        <taxon>Bacillota</taxon>
        <taxon>Clostridia</taxon>
        <taxon>Eubacteriales</taxon>
        <taxon>Clostridiaceae</taxon>
        <taxon>Clostridium</taxon>
    </lineage>
</organism>
<comment type="caution">
    <text evidence="4">Lacks conserved residue(s) required for the propagation of feature annotation.</text>
</comment>
<dbReference type="OrthoDB" id="1953833at2"/>
<dbReference type="KEGG" id="cdrk:B9W14_22100"/>
<dbReference type="EMBL" id="CP020953">
    <property type="protein sequence ID" value="AWI07049.1"/>
    <property type="molecule type" value="Genomic_DNA"/>
</dbReference>
<dbReference type="Pfam" id="PF00072">
    <property type="entry name" value="Response_reg"/>
    <property type="match status" value="1"/>
</dbReference>
<evidence type="ECO:0000256" key="1">
    <source>
        <dbReference type="ARBA" id="ARBA00018672"/>
    </source>
</evidence>
<dbReference type="RefSeq" id="WP_032078818.1">
    <property type="nucleotide sequence ID" value="NZ_CP020953.1"/>
</dbReference>
<evidence type="ECO:0000313" key="6">
    <source>
        <dbReference type="EMBL" id="AWI07049.1"/>
    </source>
</evidence>
<dbReference type="InterPro" id="IPR001789">
    <property type="entry name" value="Sig_transdc_resp-reg_receiver"/>
</dbReference>
<dbReference type="Gene3D" id="3.40.50.2300">
    <property type="match status" value="1"/>
</dbReference>
<evidence type="ECO:0000256" key="4">
    <source>
        <dbReference type="PROSITE-ProRule" id="PRU00169"/>
    </source>
</evidence>